<accession>A0ABY2IH95</accession>
<keyword evidence="3" id="KW-1185">Reference proteome</keyword>
<name>A0ABY2IH95_9MICO</name>
<dbReference type="PANTHER" id="PTHR39441">
    <property type="entry name" value="DUF2252 DOMAIN-CONTAINING PROTEIN"/>
    <property type="match status" value="1"/>
</dbReference>
<evidence type="ECO:0000313" key="2">
    <source>
        <dbReference type="EMBL" id="TFB88323.1"/>
    </source>
</evidence>
<dbReference type="PANTHER" id="PTHR39441:SF1">
    <property type="entry name" value="DUF2252 DOMAIN-CONTAINING PROTEIN"/>
    <property type="match status" value="1"/>
</dbReference>
<gene>
    <name evidence="2" type="ORF">E3O44_06565</name>
</gene>
<evidence type="ECO:0000256" key="1">
    <source>
        <dbReference type="SAM" id="MobiDB-lite"/>
    </source>
</evidence>
<reference evidence="2 3" key="1">
    <citation type="submission" date="2019-03" db="EMBL/GenBank/DDBJ databases">
        <title>Genomics of glacier-inhabiting Cryobacterium strains.</title>
        <authorList>
            <person name="Liu Q."/>
            <person name="Xin Y.-H."/>
        </authorList>
    </citation>
    <scope>NUCLEOTIDE SEQUENCE [LARGE SCALE GENOMIC DNA]</scope>
    <source>
        <strain evidence="2 3">MDB2-B</strain>
    </source>
</reference>
<feature type="region of interest" description="Disordered" evidence="1">
    <location>
        <begin position="1"/>
        <end position="30"/>
    </location>
</feature>
<evidence type="ECO:0000313" key="3">
    <source>
        <dbReference type="Proteomes" id="UP000297608"/>
    </source>
</evidence>
<dbReference type="Pfam" id="PF10009">
    <property type="entry name" value="DUF2252"/>
    <property type="match status" value="1"/>
</dbReference>
<sequence>MKAAQEHPGQLPPGAVVGRHLRTSTPRSRHGEWRALATRTDPMEILRAQEHTRVAELIPIRHERMSASAFAFFRGAAAIMATDLLNSPSTGLKVQLCGDAHIANFGAFASPERRLVFDLNDFDETLAGPWEWDVKRFVTSVEVAARDRGFSPEERRTAVLEAASAYRQAMTSFADMTPLQIWSASYDVASLLPEIQRELGDAALKETERVIEHAEGKDSARAARKLTHIVDGRVRILNDPPLIVPLDQLLPDVEAHQLEDGIREALANYRLTLSPDRQILFDRYEFEDIARKVVGVGSVGTLSWIVLFLGKEHGDPLVLQLKQAEKSVLEPVLEPSPYENHGERVVEGQRLIQATSDVLLGWLRTKGLDGVERDFYVRQLWDWKTSSDLASFAAPGLTTHGRLCAWTLARAHARTGNPVAIASYMGSGRSFDKALAAFAEAYADQNEKDFDAFTAATVRSGEQPTDHRPSSP</sequence>
<proteinExistence type="predicted"/>
<protein>
    <submittedName>
        <fullName evidence="2">DUF2252 domain-containing protein</fullName>
    </submittedName>
</protein>
<dbReference type="EMBL" id="SOFG01000009">
    <property type="protein sequence ID" value="TFB88323.1"/>
    <property type="molecule type" value="Genomic_DNA"/>
</dbReference>
<dbReference type="Proteomes" id="UP000297608">
    <property type="component" value="Unassembled WGS sequence"/>
</dbReference>
<dbReference type="InterPro" id="IPR018721">
    <property type="entry name" value="DUF2252"/>
</dbReference>
<comment type="caution">
    <text evidence="2">The sequence shown here is derived from an EMBL/GenBank/DDBJ whole genome shotgun (WGS) entry which is preliminary data.</text>
</comment>
<organism evidence="2 3">
    <name type="scientific">Cryobacterium algoricola</name>
    <dbReference type="NCBI Taxonomy" id="1259183"/>
    <lineage>
        <taxon>Bacteria</taxon>
        <taxon>Bacillati</taxon>
        <taxon>Actinomycetota</taxon>
        <taxon>Actinomycetes</taxon>
        <taxon>Micrococcales</taxon>
        <taxon>Microbacteriaceae</taxon>
        <taxon>Cryobacterium</taxon>
    </lineage>
</organism>